<dbReference type="EMBL" id="KK784878">
    <property type="protein sequence ID" value="KDO79482.1"/>
    <property type="molecule type" value="Genomic_DNA"/>
</dbReference>
<dbReference type="PaxDb" id="2711-XP_006466750.1"/>
<keyword evidence="3 8" id="KW-0238">DNA-binding</keyword>
<dbReference type="GO" id="GO:0009733">
    <property type="term" value="P:response to auxin"/>
    <property type="evidence" value="ECO:0007669"/>
    <property type="project" value="UniProtKB-ARBA"/>
</dbReference>
<dbReference type="InterPro" id="IPR045224">
    <property type="entry name" value="HDZip_class_I_plant"/>
</dbReference>
<keyword evidence="11" id="KW-0175">Coiled coil</keyword>
<dbReference type="SUPFAM" id="SSF46689">
    <property type="entry name" value="Homeodomain-like"/>
    <property type="match status" value="1"/>
</dbReference>
<dbReference type="eggNOG" id="KOG0483">
    <property type="taxonomic scope" value="Eukaryota"/>
</dbReference>
<dbReference type="GO" id="GO:0005634">
    <property type="term" value="C:nucleus"/>
    <property type="evidence" value="ECO:0000318"/>
    <property type="project" value="GO_Central"/>
</dbReference>
<evidence type="ECO:0000256" key="7">
    <source>
        <dbReference type="ARBA" id="ARBA00025748"/>
    </source>
</evidence>
<dbReference type="SMART" id="SM00389">
    <property type="entry name" value="HOX"/>
    <property type="match status" value="1"/>
</dbReference>
<evidence type="ECO:0000256" key="9">
    <source>
        <dbReference type="RuleBase" id="RU000682"/>
    </source>
</evidence>
<evidence type="ECO:0000256" key="4">
    <source>
        <dbReference type="ARBA" id="ARBA00023155"/>
    </source>
</evidence>
<keyword evidence="6 8" id="KW-0539">Nucleus</keyword>
<dbReference type="Proteomes" id="UP000027120">
    <property type="component" value="Unassembled WGS sequence"/>
</dbReference>
<dbReference type="InterPro" id="IPR000047">
    <property type="entry name" value="HTH_motif"/>
</dbReference>
<dbReference type="SMR" id="A0A067GVJ6"/>
<dbReference type="PROSITE" id="PS00027">
    <property type="entry name" value="HOMEOBOX_1"/>
    <property type="match status" value="1"/>
</dbReference>
<dbReference type="PROSITE" id="PS50071">
    <property type="entry name" value="HOMEOBOX_2"/>
    <property type="match status" value="1"/>
</dbReference>
<organism evidence="14 15">
    <name type="scientific">Citrus sinensis</name>
    <name type="common">Sweet orange</name>
    <name type="synonym">Citrus aurantium var. sinensis</name>
    <dbReference type="NCBI Taxonomy" id="2711"/>
    <lineage>
        <taxon>Eukaryota</taxon>
        <taxon>Viridiplantae</taxon>
        <taxon>Streptophyta</taxon>
        <taxon>Embryophyta</taxon>
        <taxon>Tracheophyta</taxon>
        <taxon>Spermatophyta</taxon>
        <taxon>Magnoliopsida</taxon>
        <taxon>eudicotyledons</taxon>
        <taxon>Gunneridae</taxon>
        <taxon>Pentapetalae</taxon>
        <taxon>rosids</taxon>
        <taxon>malvids</taxon>
        <taxon>Sapindales</taxon>
        <taxon>Rutaceae</taxon>
        <taxon>Aurantioideae</taxon>
        <taxon>Citrus</taxon>
    </lineage>
</organism>
<evidence type="ECO:0000256" key="1">
    <source>
        <dbReference type="ARBA" id="ARBA00004123"/>
    </source>
</evidence>
<evidence type="ECO:0000256" key="3">
    <source>
        <dbReference type="ARBA" id="ARBA00023125"/>
    </source>
</evidence>
<dbReference type="InterPro" id="IPR017970">
    <property type="entry name" value="Homeobox_CS"/>
</dbReference>
<keyword evidence="15" id="KW-1185">Reference proteome</keyword>
<dbReference type="GO" id="GO:0043565">
    <property type="term" value="F:sequence-specific DNA binding"/>
    <property type="evidence" value="ECO:0000318"/>
    <property type="project" value="GO_Central"/>
</dbReference>
<sequence length="230" mass="26388">MIREMIITNTNHQVEDNKSNMVLLSQFYPSDVLTPTGIVPQQGEPSKPKRRQRKRNTNGNGGFRALKKRKLTAEQAELLEMHFGNEHKLESDRKDKLAAELGLDPRQVAVWFQNRRARDKTKKIEETYATLKTAHENVVVEKTRLESEVATLKEKLSVAEKEIKKMSELIEGISLNNPSATIPTDMDTVDSPFTLDPFAGNLGWFDYEDLLYLLQQNYISAAEWLLLHTY</sequence>
<keyword evidence="4 8" id="KW-0371">Homeobox</keyword>
<evidence type="ECO:0000256" key="12">
    <source>
        <dbReference type="SAM" id="MobiDB-lite"/>
    </source>
</evidence>
<dbReference type="GO" id="GO:0045893">
    <property type="term" value="P:positive regulation of DNA-templated transcription"/>
    <property type="evidence" value="ECO:0000318"/>
    <property type="project" value="GO_Central"/>
</dbReference>
<dbReference type="Pfam" id="PF00046">
    <property type="entry name" value="Homeodomain"/>
    <property type="match status" value="1"/>
</dbReference>
<reference evidence="14 15" key="1">
    <citation type="submission" date="2014-04" db="EMBL/GenBank/DDBJ databases">
        <authorList>
            <consortium name="International Citrus Genome Consortium"/>
            <person name="Gmitter F."/>
            <person name="Chen C."/>
            <person name="Farmerie W."/>
            <person name="Harkins T."/>
            <person name="Desany B."/>
            <person name="Mohiuddin M."/>
            <person name="Kodira C."/>
            <person name="Borodovsky M."/>
            <person name="Lomsadze A."/>
            <person name="Burns P."/>
            <person name="Jenkins J."/>
            <person name="Prochnik S."/>
            <person name="Shu S."/>
            <person name="Chapman J."/>
            <person name="Pitluck S."/>
            <person name="Schmutz J."/>
            <person name="Rokhsar D."/>
        </authorList>
    </citation>
    <scope>NUCLEOTIDE SEQUENCE</scope>
</reference>
<feature type="region of interest" description="Disordered" evidence="12">
    <location>
        <begin position="34"/>
        <end position="63"/>
    </location>
</feature>
<comment type="function">
    <text evidence="10">Transcription factor.</text>
</comment>
<feature type="coiled-coil region" evidence="11">
    <location>
        <begin position="135"/>
        <end position="169"/>
    </location>
</feature>
<keyword evidence="2 10" id="KW-0805">Transcription regulation</keyword>
<proteinExistence type="inferred from homology"/>
<feature type="DNA-binding region" description="Homeobox" evidence="8">
    <location>
        <begin position="64"/>
        <end position="123"/>
    </location>
</feature>
<dbReference type="Gene3D" id="1.10.10.60">
    <property type="entry name" value="Homeodomain-like"/>
    <property type="match status" value="1"/>
</dbReference>
<comment type="subcellular location">
    <subcellularLocation>
        <location evidence="1 8 9">Nucleus</location>
    </subcellularLocation>
</comment>
<name>A0A067GVJ6_CITSI</name>
<evidence type="ECO:0000256" key="2">
    <source>
        <dbReference type="ARBA" id="ARBA00023015"/>
    </source>
</evidence>
<evidence type="ECO:0000256" key="10">
    <source>
        <dbReference type="RuleBase" id="RU369038"/>
    </source>
</evidence>
<evidence type="ECO:0000256" key="6">
    <source>
        <dbReference type="ARBA" id="ARBA00023242"/>
    </source>
</evidence>
<evidence type="ECO:0000256" key="11">
    <source>
        <dbReference type="SAM" id="Coils"/>
    </source>
</evidence>
<dbReference type="GO" id="GO:0000981">
    <property type="term" value="F:DNA-binding transcription factor activity, RNA polymerase II-specific"/>
    <property type="evidence" value="ECO:0007669"/>
    <property type="project" value="UniProtKB-UniRule"/>
</dbReference>
<accession>A0A067GVJ6</accession>
<dbReference type="AlphaFoldDB" id="A0A067GVJ6"/>
<dbReference type="CDD" id="cd00086">
    <property type="entry name" value="homeodomain"/>
    <property type="match status" value="1"/>
</dbReference>
<evidence type="ECO:0000256" key="5">
    <source>
        <dbReference type="ARBA" id="ARBA00023163"/>
    </source>
</evidence>
<evidence type="ECO:0000313" key="15">
    <source>
        <dbReference type="Proteomes" id="UP000027120"/>
    </source>
</evidence>
<gene>
    <name evidence="14" type="ORF">CISIN_1g026974mg</name>
</gene>
<feature type="domain" description="Homeobox" evidence="13">
    <location>
        <begin position="62"/>
        <end position="122"/>
    </location>
</feature>
<evidence type="ECO:0000313" key="14">
    <source>
        <dbReference type="EMBL" id="KDO79482.1"/>
    </source>
</evidence>
<comment type="similarity">
    <text evidence="7 10">Belongs to the HD-ZIP homeobox family. Class I subfamily.</text>
</comment>
<dbReference type="PANTHER" id="PTHR24326:SF527">
    <property type="entry name" value="HOMEOBOX-LEUCINE ZIPPER PROTEIN ATHB-40"/>
    <property type="match status" value="1"/>
</dbReference>
<dbReference type="InterPro" id="IPR001356">
    <property type="entry name" value="HD"/>
</dbReference>
<evidence type="ECO:0000256" key="8">
    <source>
        <dbReference type="PROSITE-ProRule" id="PRU00108"/>
    </source>
</evidence>
<dbReference type="PRINTS" id="PR00031">
    <property type="entry name" value="HTHREPRESSR"/>
</dbReference>
<dbReference type="FunFam" id="1.10.10.60:FF:000241">
    <property type="entry name" value="homeobox-leucine zipper protein ATHB-40"/>
    <property type="match status" value="1"/>
</dbReference>
<dbReference type="STRING" id="2711.A0A067GVJ6"/>
<keyword evidence="5 10" id="KW-0804">Transcription</keyword>
<dbReference type="PANTHER" id="PTHR24326">
    <property type="entry name" value="HOMEOBOX-LEUCINE ZIPPER PROTEIN"/>
    <property type="match status" value="1"/>
</dbReference>
<protein>
    <recommendedName>
        <fullName evidence="10">Homeobox-leucine zipper protein</fullName>
    </recommendedName>
    <alternativeName>
        <fullName evidence="10">HD-ZIP protein</fullName>
    </alternativeName>
    <alternativeName>
        <fullName evidence="10">Homeodomain transcription factor</fullName>
    </alternativeName>
</protein>
<evidence type="ECO:0000259" key="13">
    <source>
        <dbReference type="PROSITE" id="PS50071"/>
    </source>
</evidence>
<dbReference type="InterPro" id="IPR009057">
    <property type="entry name" value="Homeodomain-like_sf"/>
</dbReference>